<feature type="compositionally biased region" description="Basic and acidic residues" evidence="1">
    <location>
        <begin position="209"/>
        <end position="245"/>
    </location>
</feature>
<dbReference type="Proteomes" id="UP001231924">
    <property type="component" value="Unassembled WGS sequence"/>
</dbReference>
<feature type="compositionally biased region" description="Basic and acidic residues" evidence="1">
    <location>
        <begin position="258"/>
        <end position="285"/>
    </location>
</feature>
<proteinExistence type="predicted"/>
<gene>
    <name evidence="2" type="ORF">QRT03_17500</name>
</gene>
<evidence type="ECO:0000313" key="2">
    <source>
        <dbReference type="EMBL" id="MDL5157766.1"/>
    </source>
</evidence>
<protein>
    <recommendedName>
        <fullName evidence="4">Transposase</fullName>
    </recommendedName>
</protein>
<dbReference type="EMBL" id="JASVWF010000003">
    <property type="protein sequence ID" value="MDL5157766.1"/>
    <property type="molecule type" value="Genomic_DNA"/>
</dbReference>
<evidence type="ECO:0000313" key="3">
    <source>
        <dbReference type="Proteomes" id="UP001231924"/>
    </source>
</evidence>
<feature type="compositionally biased region" description="Basic and acidic residues" evidence="1">
    <location>
        <begin position="293"/>
        <end position="310"/>
    </location>
</feature>
<keyword evidence="3" id="KW-1185">Reference proteome</keyword>
<evidence type="ECO:0008006" key="4">
    <source>
        <dbReference type="Google" id="ProtNLM"/>
    </source>
</evidence>
<feature type="region of interest" description="Disordered" evidence="1">
    <location>
        <begin position="156"/>
        <end position="310"/>
    </location>
</feature>
<comment type="caution">
    <text evidence="2">The sequence shown here is derived from an EMBL/GenBank/DDBJ whole genome shotgun (WGS) entry which is preliminary data.</text>
</comment>
<dbReference type="RefSeq" id="WP_286054211.1">
    <property type="nucleotide sequence ID" value="NZ_JASVWF010000003.1"/>
</dbReference>
<evidence type="ECO:0000256" key="1">
    <source>
        <dbReference type="SAM" id="MobiDB-lite"/>
    </source>
</evidence>
<accession>A0ABT7MBD6</accession>
<organism evidence="2 3">
    <name type="scientific">Actinomycetospora termitidis</name>
    <dbReference type="NCBI Taxonomy" id="3053470"/>
    <lineage>
        <taxon>Bacteria</taxon>
        <taxon>Bacillati</taxon>
        <taxon>Actinomycetota</taxon>
        <taxon>Actinomycetes</taxon>
        <taxon>Pseudonocardiales</taxon>
        <taxon>Pseudonocardiaceae</taxon>
        <taxon>Actinomycetospora</taxon>
    </lineage>
</organism>
<reference evidence="2 3" key="1">
    <citation type="submission" date="2023-06" db="EMBL/GenBank/DDBJ databases">
        <title>Actinomycetospora Odt1-22.</title>
        <authorList>
            <person name="Supong K."/>
        </authorList>
    </citation>
    <scope>NUCLEOTIDE SEQUENCE [LARGE SCALE GENOMIC DNA]</scope>
    <source>
        <strain evidence="2 3">Odt1-22</strain>
    </source>
</reference>
<feature type="compositionally biased region" description="Acidic residues" evidence="1">
    <location>
        <begin position="196"/>
        <end position="208"/>
    </location>
</feature>
<name>A0ABT7MBD6_9PSEU</name>
<sequence length="310" mass="33398">MTAPDAPEFEDAADELYGLHPDRFVPRRTELVKAAKAAKDKETATAIGALRKPSLGAWLANVLARESPDEVGALEDLGGHLREAQESLSGDALRTLTKQRRDLVGALVARARKLAREDGEKVGDSVARDLEQTIAAALADPDAARAFAAGRLTTALEPGVGFEGGSSARSAGGTGTRRPPPPRGTRPAPTRRREEPEEPEDEGPDPAEEERARAREEAERAVERAREARDDAARAAERARHRAEQAEGDLTEAAESARSLRERLERAEAEETSARETRDGARQAAEEADTAADEARRALDQAEAERADLE</sequence>